<protein>
    <submittedName>
        <fullName evidence="5">HAD-IA family hydrolase</fullName>
    </submittedName>
</protein>
<dbReference type="InterPro" id="IPR050155">
    <property type="entry name" value="HAD-like_hydrolase_sf"/>
</dbReference>
<dbReference type="GO" id="GO:0006281">
    <property type="term" value="P:DNA repair"/>
    <property type="evidence" value="ECO:0007669"/>
    <property type="project" value="TreeGrafter"/>
</dbReference>
<dbReference type="AlphaFoldDB" id="A0A5Q0BPP5"/>
<dbReference type="Pfam" id="PF13419">
    <property type="entry name" value="HAD_2"/>
    <property type="match status" value="1"/>
</dbReference>
<proteinExistence type="predicted"/>
<keyword evidence="2 5" id="KW-0378">Hydrolase</keyword>
<dbReference type="GO" id="GO:0008967">
    <property type="term" value="F:phosphoglycolate phosphatase activity"/>
    <property type="evidence" value="ECO:0007669"/>
    <property type="project" value="TreeGrafter"/>
</dbReference>
<dbReference type="SFLD" id="SFLDG01129">
    <property type="entry name" value="C1.5:_HAD__Beta-PGM__Phosphata"/>
    <property type="match status" value="1"/>
</dbReference>
<dbReference type="InterPro" id="IPR041492">
    <property type="entry name" value="HAD_2"/>
</dbReference>
<evidence type="ECO:0000256" key="3">
    <source>
        <dbReference type="ARBA" id="ARBA00022842"/>
    </source>
</evidence>
<dbReference type="InterPro" id="IPR023198">
    <property type="entry name" value="PGP-like_dom2"/>
</dbReference>
<dbReference type="NCBIfam" id="TIGR01549">
    <property type="entry name" value="HAD-SF-IA-v1"/>
    <property type="match status" value="1"/>
</dbReference>
<dbReference type="InterPro" id="IPR036412">
    <property type="entry name" value="HAD-like_sf"/>
</dbReference>
<evidence type="ECO:0000313" key="5">
    <source>
        <dbReference type="EMBL" id="QFY43696.1"/>
    </source>
</evidence>
<dbReference type="Proteomes" id="UP000325755">
    <property type="component" value="Chromosome"/>
</dbReference>
<keyword evidence="4" id="KW-0119">Carbohydrate metabolism</keyword>
<dbReference type="GO" id="GO:0005829">
    <property type="term" value="C:cytosol"/>
    <property type="evidence" value="ECO:0007669"/>
    <property type="project" value="TreeGrafter"/>
</dbReference>
<evidence type="ECO:0000313" key="6">
    <source>
        <dbReference type="Proteomes" id="UP000325755"/>
    </source>
</evidence>
<dbReference type="RefSeq" id="WP_153249678.1">
    <property type="nucleotide sequence ID" value="NZ_CP044205.1"/>
</dbReference>
<dbReference type="Gene3D" id="3.40.50.1000">
    <property type="entry name" value="HAD superfamily/HAD-like"/>
    <property type="match status" value="1"/>
</dbReference>
<dbReference type="SFLD" id="SFLDS00003">
    <property type="entry name" value="Haloacid_Dehalogenase"/>
    <property type="match status" value="1"/>
</dbReference>
<keyword evidence="3" id="KW-0460">Magnesium</keyword>
<dbReference type="SUPFAM" id="SSF56784">
    <property type="entry name" value="HAD-like"/>
    <property type="match status" value="1"/>
</dbReference>
<dbReference type="PANTHER" id="PTHR43434:SF23">
    <property type="entry name" value="PHOSPHOGLYCOLATE PHOSPHATASE"/>
    <property type="match status" value="1"/>
</dbReference>
<gene>
    <name evidence="5" type="ORF">F6R98_14555</name>
</gene>
<dbReference type="InParanoid" id="A0A5Q0BPP5"/>
<dbReference type="KEGG" id="mmob:F6R98_14555"/>
<sequence length="223" mass="24149">MKSPALITSVLFDLDGTLLDTAPDLTGACNEALTSSGYAARSEEGLKPYISGGAAAMLRYAEPDLDDKPFSALLDRMLECYQQNIAQRTRFFDGMDIVLDELDGRGIPWGIVTNKSSRFTLPLLDAMNLTRRTPCIISGDSLPQKKPHPMPLLEACRILAASPGSSVYIGDARRDIEAGRNAGMYTLAACYGYVSADDPATAWGADQQIDQPVALIDWLNQQA</sequence>
<dbReference type="GO" id="GO:0046872">
    <property type="term" value="F:metal ion binding"/>
    <property type="evidence" value="ECO:0007669"/>
    <property type="project" value="UniProtKB-KW"/>
</dbReference>
<organism evidence="5 6">
    <name type="scientific">Candidatus Methylospira mobilis</name>
    <dbReference type="NCBI Taxonomy" id="1808979"/>
    <lineage>
        <taxon>Bacteria</taxon>
        <taxon>Pseudomonadati</taxon>
        <taxon>Pseudomonadota</taxon>
        <taxon>Gammaproteobacteria</taxon>
        <taxon>Methylococcales</taxon>
        <taxon>Methylococcaceae</taxon>
        <taxon>Candidatus Methylospira</taxon>
    </lineage>
</organism>
<accession>A0A5Q0BPP5</accession>
<evidence type="ECO:0000256" key="4">
    <source>
        <dbReference type="ARBA" id="ARBA00023277"/>
    </source>
</evidence>
<keyword evidence="6" id="KW-1185">Reference proteome</keyword>
<dbReference type="PANTHER" id="PTHR43434">
    <property type="entry name" value="PHOSPHOGLYCOLATE PHOSPHATASE"/>
    <property type="match status" value="1"/>
</dbReference>
<dbReference type="EMBL" id="CP044205">
    <property type="protein sequence ID" value="QFY43696.1"/>
    <property type="molecule type" value="Genomic_DNA"/>
</dbReference>
<evidence type="ECO:0000256" key="1">
    <source>
        <dbReference type="ARBA" id="ARBA00022723"/>
    </source>
</evidence>
<keyword evidence="1" id="KW-0479">Metal-binding</keyword>
<evidence type="ECO:0000256" key="2">
    <source>
        <dbReference type="ARBA" id="ARBA00022801"/>
    </source>
</evidence>
<dbReference type="Gene3D" id="1.10.150.240">
    <property type="entry name" value="Putative phosphatase, domain 2"/>
    <property type="match status" value="1"/>
</dbReference>
<dbReference type="InterPro" id="IPR023214">
    <property type="entry name" value="HAD_sf"/>
</dbReference>
<dbReference type="InterPro" id="IPR006439">
    <property type="entry name" value="HAD-SF_hydro_IA"/>
</dbReference>
<reference evidence="5 6" key="1">
    <citation type="submission" date="2019-09" db="EMBL/GenBank/DDBJ databases">
        <title>Ecophysiology of the spiral-shaped methanotroph Methylospira mobilis as revealed by the complete genome sequence.</title>
        <authorList>
            <person name="Oshkin I.Y."/>
            <person name="Dedysh S.N."/>
            <person name="Miroshnikov K."/>
            <person name="Danilova O.V."/>
            <person name="Hakobyan A."/>
            <person name="Liesack W."/>
        </authorList>
    </citation>
    <scope>NUCLEOTIDE SEQUENCE [LARGE SCALE GENOMIC DNA]</scope>
    <source>
        <strain evidence="5 6">Shm1</strain>
    </source>
</reference>
<dbReference type="OrthoDB" id="9776368at2"/>
<name>A0A5Q0BPP5_9GAMM</name>
<dbReference type="SFLD" id="SFLDG01135">
    <property type="entry name" value="C1.5.6:_HAD__Beta-PGM__Phospha"/>
    <property type="match status" value="1"/>
</dbReference>